<dbReference type="OrthoDB" id="3264966at2"/>
<proteinExistence type="predicted"/>
<reference evidence="3" key="1">
    <citation type="submission" date="2011-04" db="EMBL/GenBank/DDBJ databases">
        <title>Complete sequence of Cellvibrio gilvus ATCC 13127.</title>
        <authorList>
            <person name="Lucas S."/>
            <person name="Han J."/>
            <person name="Lapidus A."/>
            <person name="Cheng J.-F."/>
            <person name="Goodwin L."/>
            <person name="Pitluck S."/>
            <person name="Peters L."/>
            <person name="Munk A."/>
            <person name="Detter J.C."/>
            <person name="Han C."/>
            <person name="Tapia R."/>
            <person name="Land M."/>
            <person name="Hauser L."/>
            <person name="Kyrpides N."/>
            <person name="Ivanova N."/>
            <person name="Ovchinnikova G."/>
            <person name="Pagani I."/>
            <person name="Mead D."/>
            <person name="Brumm P."/>
            <person name="Woyke T."/>
        </authorList>
    </citation>
    <scope>NUCLEOTIDE SEQUENCE [LARGE SCALE GENOMIC DNA]</scope>
    <source>
        <strain evidence="3">ATCC 13127 / NRRL B-14078</strain>
    </source>
</reference>
<dbReference type="InterPro" id="IPR043777">
    <property type="entry name" value="DUF5719"/>
</dbReference>
<dbReference type="RefSeq" id="WP_013883155.1">
    <property type="nucleotide sequence ID" value="NC_015671.1"/>
</dbReference>
<sequence precursor="true">MSRRDRAVRIASGVLVLGVAAGAVAAGTRLPSSATGERVDVGVAVDVPPSPARLVCPGPLVLPEGEAGDDQFDPVPVPPVTSLVVAAPSSDGGAVTAFDGSTVAPLAAGQDAMTLDRVRRPLVVQADPTDVPAQVAAAASALVTRGDLRGLAAASCQVPTTDAWLVGGSTELGATALLVLQNAGATPAVVHLDVLGPTGRVDLDTEQYLVAPGEERVVVLGGLAPQERRVAVHVTATGGRVAAHVQDSTLEGFTPTGTDLVVPGAAPARRQVVPAVPLRATEVDDASAGVLRLVATGAQTTTARVRVLGPDGVQDLPGAEALELDPGAVTDVPLGGLAEGSYTFVVDADRAVVAAAMVARSGDPTAQEPTVPTQERAWVPSVSTDGGFVALPAGTTGAVVLGAVATGGELDARGTVGATLQVVGADGRTAARRHVELEVGRSARWQVADLVPAGTAVLGVRVVPDEATSADAWLATGLLAAVAQADGPLLSVLVPAQEAAATSAALVRQDPRTGTR</sequence>
<dbReference type="HOGENOM" id="CLU_027258_0_0_11"/>
<protein>
    <recommendedName>
        <fullName evidence="1">FHA domain-containing protein</fullName>
    </recommendedName>
</protein>
<organism evidence="2 3">
    <name type="scientific">Cellulomonas gilvus (strain ATCC 13127 / NRRL B-14078)</name>
    <name type="common">Cellvibrio gilvus</name>
    <dbReference type="NCBI Taxonomy" id="593907"/>
    <lineage>
        <taxon>Bacteria</taxon>
        <taxon>Bacillati</taxon>
        <taxon>Actinomycetota</taxon>
        <taxon>Actinomycetes</taxon>
        <taxon>Micrococcales</taxon>
        <taxon>Cellulomonadaceae</taxon>
        <taxon>Cellulomonas</taxon>
    </lineage>
</organism>
<dbReference type="KEGG" id="cga:Celgi_1117"/>
<evidence type="ECO:0000313" key="3">
    <source>
        <dbReference type="Proteomes" id="UP000000485"/>
    </source>
</evidence>
<dbReference type="PROSITE" id="PS50006">
    <property type="entry name" value="FHA_DOMAIN"/>
    <property type="match status" value="1"/>
</dbReference>
<dbReference type="EMBL" id="CP002665">
    <property type="protein sequence ID" value="AEI11636.1"/>
    <property type="molecule type" value="Genomic_DNA"/>
</dbReference>
<dbReference type="eggNOG" id="COG3147">
    <property type="taxonomic scope" value="Bacteria"/>
</dbReference>
<gene>
    <name evidence="2" type="ordered locus">Celgi_1117</name>
</gene>
<evidence type="ECO:0000313" key="2">
    <source>
        <dbReference type="EMBL" id="AEI11636.1"/>
    </source>
</evidence>
<dbReference type="Pfam" id="PF18986">
    <property type="entry name" value="DUF5719"/>
    <property type="match status" value="1"/>
</dbReference>
<dbReference type="Proteomes" id="UP000000485">
    <property type="component" value="Chromosome"/>
</dbReference>
<keyword evidence="3" id="KW-1185">Reference proteome</keyword>
<name>F8A189_CELGA</name>
<feature type="domain" description="FHA" evidence="1">
    <location>
        <begin position="399"/>
        <end position="462"/>
    </location>
</feature>
<evidence type="ECO:0000259" key="1">
    <source>
        <dbReference type="PROSITE" id="PS50006"/>
    </source>
</evidence>
<dbReference type="AlphaFoldDB" id="F8A189"/>
<dbReference type="STRING" id="593907.Celgi_1117"/>
<dbReference type="InterPro" id="IPR000253">
    <property type="entry name" value="FHA_dom"/>
</dbReference>
<accession>F8A189</accession>